<evidence type="ECO:0000256" key="1">
    <source>
        <dbReference type="ARBA" id="ARBA00006082"/>
    </source>
</evidence>
<dbReference type="SUPFAM" id="SSF55874">
    <property type="entry name" value="ATPase domain of HSP90 chaperone/DNA topoisomerase II/histidine kinase"/>
    <property type="match status" value="1"/>
</dbReference>
<evidence type="ECO:0000256" key="2">
    <source>
        <dbReference type="SAM" id="MobiDB-lite"/>
    </source>
</evidence>
<organism evidence="4 5">
    <name type="scientific">Glonium stellatum</name>
    <dbReference type="NCBI Taxonomy" id="574774"/>
    <lineage>
        <taxon>Eukaryota</taxon>
        <taxon>Fungi</taxon>
        <taxon>Dikarya</taxon>
        <taxon>Ascomycota</taxon>
        <taxon>Pezizomycotina</taxon>
        <taxon>Dothideomycetes</taxon>
        <taxon>Pleosporomycetidae</taxon>
        <taxon>Gloniales</taxon>
        <taxon>Gloniaceae</taxon>
        <taxon>Glonium</taxon>
    </lineage>
</organism>
<feature type="compositionally biased region" description="Polar residues" evidence="2">
    <location>
        <begin position="7"/>
        <end position="26"/>
    </location>
</feature>
<proteinExistence type="inferred from homology"/>
<feature type="compositionally biased region" description="Polar residues" evidence="2">
    <location>
        <begin position="561"/>
        <end position="572"/>
    </location>
</feature>
<feature type="region of interest" description="Disordered" evidence="2">
    <location>
        <begin position="940"/>
        <end position="962"/>
    </location>
</feature>
<reference evidence="4 5" key="1">
    <citation type="journal article" date="2016" name="Nat. Commun.">
        <title>Ectomycorrhizal ecology is imprinted in the genome of the dominant symbiotic fungus Cenococcum geophilum.</title>
        <authorList>
            <consortium name="DOE Joint Genome Institute"/>
            <person name="Peter M."/>
            <person name="Kohler A."/>
            <person name="Ohm R.A."/>
            <person name="Kuo A."/>
            <person name="Krutzmann J."/>
            <person name="Morin E."/>
            <person name="Arend M."/>
            <person name="Barry K.W."/>
            <person name="Binder M."/>
            <person name="Choi C."/>
            <person name="Clum A."/>
            <person name="Copeland A."/>
            <person name="Grisel N."/>
            <person name="Haridas S."/>
            <person name="Kipfer T."/>
            <person name="LaButti K."/>
            <person name="Lindquist E."/>
            <person name="Lipzen A."/>
            <person name="Maire R."/>
            <person name="Meier B."/>
            <person name="Mihaltcheva S."/>
            <person name="Molinier V."/>
            <person name="Murat C."/>
            <person name="Poggeler S."/>
            <person name="Quandt C.A."/>
            <person name="Sperisen C."/>
            <person name="Tritt A."/>
            <person name="Tisserant E."/>
            <person name="Crous P.W."/>
            <person name="Henrissat B."/>
            <person name="Nehls U."/>
            <person name="Egli S."/>
            <person name="Spatafora J.W."/>
            <person name="Grigoriev I.V."/>
            <person name="Martin F.M."/>
        </authorList>
    </citation>
    <scope>NUCLEOTIDE SEQUENCE [LARGE SCALE GENOMIC DNA]</scope>
    <source>
        <strain evidence="4 5">CBS 207.34</strain>
    </source>
</reference>
<feature type="compositionally biased region" description="Low complexity" evidence="2">
    <location>
        <begin position="482"/>
        <end position="491"/>
    </location>
</feature>
<dbReference type="OrthoDB" id="429932at2759"/>
<dbReference type="Pfam" id="PF13589">
    <property type="entry name" value="HATPase_c_3"/>
    <property type="match status" value="1"/>
</dbReference>
<comment type="similarity">
    <text evidence="1">Belongs to the DNA mismatch repair MutL/HexB family.</text>
</comment>
<dbReference type="Gene3D" id="3.30.565.10">
    <property type="entry name" value="Histidine kinase-like ATPase, C-terminal domain"/>
    <property type="match status" value="1"/>
</dbReference>
<evidence type="ECO:0000313" key="4">
    <source>
        <dbReference type="EMBL" id="OCL09930.1"/>
    </source>
</evidence>
<feature type="region of interest" description="Disordered" evidence="2">
    <location>
        <begin position="472"/>
        <end position="515"/>
    </location>
</feature>
<feature type="domain" description="MutL C-terminal dimerisation" evidence="3">
    <location>
        <begin position="777"/>
        <end position="993"/>
    </location>
</feature>
<dbReference type="EMBL" id="KV749336">
    <property type="protein sequence ID" value="OCL09930.1"/>
    <property type="molecule type" value="Genomic_DNA"/>
</dbReference>
<dbReference type="SUPFAM" id="SSF118116">
    <property type="entry name" value="DNA mismatch repair protein MutL"/>
    <property type="match status" value="2"/>
</dbReference>
<dbReference type="GO" id="GO:0016887">
    <property type="term" value="F:ATP hydrolysis activity"/>
    <property type="evidence" value="ECO:0007669"/>
    <property type="project" value="InterPro"/>
</dbReference>
<dbReference type="Proteomes" id="UP000250140">
    <property type="component" value="Unassembled WGS sequence"/>
</dbReference>
<dbReference type="GO" id="GO:0006298">
    <property type="term" value="P:mismatch repair"/>
    <property type="evidence" value="ECO:0007669"/>
    <property type="project" value="InterPro"/>
</dbReference>
<accession>A0A8E2F421</accession>
<dbReference type="InterPro" id="IPR036890">
    <property type="entry name" value="HATPase_C_sf"/>
</dbReference>
<dbReference type="InterPro" id="IPR014790">
    <property type="entry name" value="MutL_C"/>
</dbReference>
<dbReference type="SMART" id="SM00853">
    <property type="entry name" value="MutL_C"/>
    <property type="match status" value="1"/>
</dbReference>
<dbReference type="GO" id="GO:0005524">
    <property type="term" value="F:ATP binding"/>
    <property type="evidence" value="ECO:0007669"/>
    <property type="project" value="InterPro"/>
</dbReference>
<name>A0A8E2F421_9PEZI</name>
<evidence type="ECO:0000259" key="3">
    <source>
        <dbReference type="SMART" id="SM00853"/>
    </source>
</evidence>
<feature type="region of interest" description="Disordered" evidence="2">
    <location>
        <begin position="436"/>
        <end position="458"/>
    </location>
</feature>
<dbReference type="PANTHER" id="PTHR10073">
    <property type="entry name" value="DNA MISMATCH REPAIR PROTEIN MLH, PMS, MUTL"/>
    <property type="match status" value="1"/>
</dbReference>
<evidence type="ECO:0000313" key="5">
    <source>
        <dbReference type="Proteomes" id="UP000250140"/>
    </source>
</evidence>
<dbReference type="GO" id="GO:0032300">
    <property type="term" value="C:mismatch repair complex"/>
    <property type="evidence" value="ECO:0007669"/>
    <property type="project" value="InterPro"/>
</dbReference>
<feature type="compositionally biased region" description="Polar residues" evidence="2">
    <location>
        <begin position="442"/>
        <end position="458"/>
    </location>
</feature>
<dbReference type="InterPro" id="IPR042120">
    <property type="entry name" value="MutL_C_dimsub"/>
</dbReference>
<dbReference type="InterPro" id="IPR038973">
    <property type="entry name" value="MutL/Mlh/Pms-like"/>
</dbReference>
<dbReference type="Gene3D" id="3.30.1540.20">
    <property type="entry name" value="MutL, C-terminal domain, dimerisation subdomain"/>
    <property type="match status" value="1"/>
</dbReference>
<dbReference type="GO" id="GO:0140664">
    <property type="term" value="F:ATP-dependent DNA damage sensor activity"/>
    <property type="evidence" value="ECO:0007669"/>
    <property type="project" value="InterPro"/>
</dbReference>
<protein>
    <recommendedName>
        <fullName evidence="3">MutL C-terminal dimerisation domain-containing protein</fullName>
    </recommendedName>
</protein>
<feature type="region of interest" description="Disordered" evidence="2">
    <location>
        <begin position="545"/>
        <end position="576"/>
    </location>
</feature>
<dbReference type="InterPro" id="IPR037198">
    <property type="entry name" value="MutL_C_sf"/>
</dbReference>
<dbReference type="AlphaFoldDB" id="A0A8E2F421"/>
<gene>
    <name evidence="4" type="ORF">AOQ84DRAFT_338228</name>
</gene>
<sequence length="1073" mass="119069">MDHHGPPQSTRGRMISSPSAQASSGGFITRTNKTEQLQNAILPLPTDVVTQIKSSTAIICLSGVIVELLKNSLDAGATKVEITVDFARGGCIVEDNGLGISPTEFREEGGLGKMYCTSKYNSEDVVYGRNGTFLASLAAMSLLTVTSHHYQHCSHNTITLHHCKTIVRHLPAPSQQEISFREHGTRVTVRDLFGNMPVRVKQRAVALEGRAEHERLWEGLKIAITGLLLGWTNSALIKLQNSDKSRMLTMNGQRFNTPIFTNCKGKLPEKSSSLELRYLLNILTQASYISPEDWSSWVPVSASTASISIKGAISLNPAPNKRVQFLALGIRPISTDSGNNELYDEINRIFKYSSFGSVEDTSDVDEIEKERRKLDRRFKSDGFTNRQIRGGRKGVDRWPMDAILESEGKLQSVVEVLSAMVTQWLSVHHFRPHKRRAKLDQSDLNNPPTSFNSAHEQSFTPARDLRSHFVPNSELGSEVPLTPKTTRTTDATSRKRKRRTSTAPGSTAHSKRQTITHFQKQHFADWSRIKSGKVEFYDKLWSTKSTPTSTQGVEDPFEPIQSGSVPNGSNNMAKDDSFEPSIFDLHPIMPGSLKSSALSRASSFPALSSANVNDDVEDQPLESNMEQPSEYFQDETMTWTNPTTNEHFLVNARTGCVIPRLPFRPKSDTTIPTGKTSTLSDFTKSMRMRPRGQPAATDDKGTPWLQNLLKDWDNPVFKQSEKSIPQVSLEAFGTDIAEIGRVGHHQCSHVDINTAFKEVSISKSNKLSKNALRNAKVIAQVDGKFILVKLAETAGPVTPKQLLVLIDQHAADERIRIEALFSDLCTPSRSTNPSEVYQSSLGYKSRVNYVILVKPLYFLVSAQESDLFCSYAEHFANWGILYDVDPPIKRALSGNPTTPGTKQHTLTIATLPPSIAERCKADPKLVTSLLRSEVWTLAESVTRSSQEPPKPAPDEDEDEEHHWLRQIGSCPRGLIDMLNSRACRSAIMFNDTLDLEQCEELVTTLAKCAFPFQCAHGRPSMVPLLELGAGEEKEVGDVGLGFGLGPDEGPRVIRDGKGKNSSFRTAYKIWREK</sequence>
<dbReference type="PANTHER" id="PTHR10073:SF47">
    <property type="entry name" value="DNA MISMATCH REPAIR PROTEIN MLH3"/>
    <property type="match status" value="1"/>
</dbReference>
<feature type="region of interest" description="Disordered" evidence="2">
    <location>
        <begin position="1"/>
        <end position="26"/>
    </location>
</feature>
<keyword evidence="5" id="KW-1185">Reference proteome</keyword>